<sequence length="119" mass="11733">MENAMQATTAPTLALPSRKVMLATGLIFALLAGLMAAAPSHALDLVGFVGIAGPLAAALAQLAALAPGVKALVGFVGFVVAFISLAALRNFGPVLFYLGMAIFGAVGLTIAGAILGAVI</sequence>
<gene>
    <name evidence="2" type="ORF">HQN59_22650</name>
</gene>
<dbReference type="EMBL" id="JABWMJ010000014">
    <property type="protein sequence ID" value="NUZ08553.1"/>
    <property type="molecule type" value="Genomic_DNA"/>
</dbReference>
<dbReference type="AlphaFoldDB" id="A0A7Y6TYS3"/>
<comment type="caution">
    <text evidence="2">The sequence shown here is derived from an EMBL/GenBank/DDBJ whole genome shotgun (WGS) entry which is preliminary data.</text>
</comment>
<keyword evidence="1" id="KW-0472">Membrane</keyword>
<feature type="transmembrane region" description="Helical" evidence="1">
    <location>
        <begin position="94"/>
        <end position="118"/>
    </location>
</feature>
<keyword evidence="1" id="KW-1133">Transmembrane helix</keyword>
<protein>
    <submittedName>
        <fullName evidence="2">Uncharacterized protein</fullName>
    </submittedName>
</protein>
<evidence type="ECO:0000313" key="2">
    <source>
        <dbReference type="EMBL" id="NUZ08553.1"/>
    </source>
</evidence>
<evidence type="ECO:0000256" key="1">
    <source>
        <dbReference type="SAM" id="Phobius"/>
    </source>
</evidence>
<reference evidence="2 3" key="1">
    <citation type="submission" date="2020-06" db="EMBL/GenBank/DDBJ databases">
        <title>Schlegella sp. ID0723 isolated from air conditioner.</title>
        <authorList>
            <person name="Kim D.Y."/>
            <person name="Kim D.-U."/>
        </authorList>
    </citation>
    <scope>NUCLEOTIDE SEQUENCE [LARGE SCALE GENOMIC DNA]</scope>
    <source>
        <strain evidence="2 3">ID0723</strain>
    </source>
</reference>
<dbReference type="Proteomes" id="UP000529637">
    <property type="component" value="Unassembled WGS sequence"/>
</dbReference>
<feature type="transmembrane region" description="Helical" evidence="1">
    <location>
        <begin position="71"/>
        <end position="88"/>
    </location>
</feature>
<name>A0A7Y6TYS3_9BURK</name>
<proteinExistence type="predicted"/>
<accession>A0A7Y6TYS3</accession>
<evidence type="ECO:0000313" key="3">
    <source>
        <dbReference type="Proteomes" id="UP000529637"/>
    </source>
</evidence>
<feature type="transmembrane region" description="Helical" evidence="1">
    <location>
        <begin position="20"/>
        <end position="39"/>
    </location>
</feature>
<keyword evidence="3" id="KW-1185">Reference proteome</keyword>
<organism evidence="2 3">
    <name type="scientific">Piscinibacter koreensis</name>
    <dbReference type="NCBI Taxonomy" id="2742824"/>
    <lineage>
        <taxon>Bacteria</taxon>
        <taxon>Pseudomonadati</taxon>
        <taxon>Pseudomonadota</taxon>
        <taxon>Betaproteobacteria</taxon>
        <taxon>Burkholderiales</taxon>
        <taxon>Sphaerotilaceae</taxon>
        <taxon>Piscinibacter</taxon>
    </lineage>
</organism>
<feature type="transmembrane region" description="Helical" evidence="1">
    <location>
        <begin position="45"/>
        <end position="64"/>
    </location>
</feature>
<keyword evidence="1" id="KW-0812">Transmembrane</keyword>